<reference evidence="3" key="1">
    <citation type="submission" date="2015-09" db="EMBL/GenBank/DDBJ databases">
        <authorList>
            <person name="Bertelli C."/>
        </authorList>
    </citation>
    <scope>NUCLEOTIDE SEQUENCE [LARGE SCALE GENOMIC DNA]</scope>
    <source>
        <strain evidence="3">KNic</strain>
    </source>
</reference>
<accession>A0A0U5JB10</accession>
<evidence type="ECO:0000256" key="1">
    <source>
        <dbReference type="SAM" id="MobiDB-lite"/>
    </source>
</evidence>
<feature type="compositionally biased region" description="Basic and acidic residues" evidence="1">
    <location>
        <begin position="93"/>
        <end position="103"/>
    </location>
</feature>
<feature type="region of interest" description="Disordered" evidence="1">
    <location>
        <begin position="429"/>
        <end position="449"/>
    </location>
</feature>
<dbReference type="PATRIC" id="fig|389348.3.peg.383"/>
<name>A0A0U5JB10_9BACT</name>
<feature type="region of interest" description="Disordered" evidence="1">
    <location>
        <begin position="1"/>
        <end position="132"/>
    </location>
</feature>
<sequence length="449" mass="49868">MPSTEETNPINPNPASQAAQGTRTRPDGLPRTDKNFKKLIRDNKPKDEEDEDVALDEDFEAPSPPSLFDLSAKSKARSKSANSSLNQSPFFADAEKSPVERSFLKQPPPLIVHDDDETGMATSDVTHPYGTDKLAKLPKKQGLGKNEILPENLPVDEEGLALADKPITAKDLRTKGLVKNEKISGENLPVDEEGLALADKPITAKDLRTKGLEEEPLRSTPTVKEASEKPVSDNFLHGEIVREEAIKGKKGRPDVISLDTDATVLGSKKEKSKLNTRAQSTFTQENADLSTINPHLQHQSPIAFLADKAENMNEPRLTRSTVKDIIEQIVANMQTVQTEGKTDTIITLRYPPILEGATVTLTAFEGTKREFNLSFANLTDDAKRFLDRKITEDSLVESLARHDIIINTLTTKTTLETHADNEAYKYLTREEREQQRERQSQQEADDEQA</sequence>
<keyword evidence="3" id="KW-1185">Reference proteome</keyword>
<proteinExistence type="predicted"/>
<evidence type="ECO:0000313" key="3">
    <source>
        <dbReference type="Proteomes" id="UP000069902"/>
    </source>
</evidence>
<dbReference type="EMBL" id="LN879502">
    <property type="protein sequence ID" value="CUI15972.1"/>
    <property type="molecule type" value="Genomic_DNA"/>
</dbReference>
<dbReference type="KEGG" id="pnl:PNK_0335"/>
<gene>
    <name evidence="2" type="ORF">PNK_0335</name>
</gene>
<evidence type="ECO:0000313" key="2">
    <source>
        <dbReference type="EMBL" id="CUI15972.1"/>
    </source>
</evidence>
<dbReference type="Proteomes" id="UP000069902">
    <property type="component" value="Chromosome cPNK"/>
</dbReference>
<feature type="compositionally biased region" description="Basic and acidic residues" evidence="1">
    <location>
        <begin position="429"/>
        <end position="440"/>
    </location>
</feature>
<dbReference type="RefSeq" id="WP_059059902.1">
    <property type="nucleotide sequence ID" value="NZ_LN879502.1"/>
</dbReference>
<feature type="compositionally biased region" description="Polar residues" evidence="1">
    <location>
        <begin position="1"/>
        <end position="23"/>
    </location>
</feature>
<feature type="compositionally biased region" description="Basic and acidic residues" evidence="1">
    <location>
        <begin position="24"/>
        <end position="47"/>
    </location>
</feature>
<protein>
    <submittedName>
        <fullName evidence="2">Uncharacterized protein</fullName>
    </submittedName>
</protein>
<feature type="compositionally biased region" description="Acidic residues" evidence="1">
    <location>
        <begin position="48"/>
        <end position="60"/>
    </location>
</feature>
<dbReference type="STRING" id="389348.PNK_0335"/>
<dbReference type="InParanoid" id="A0A0U5JB10"/>
<organism evidence="2 3">
    <name type="scientific">Candidatus Protochlamydia naegleriophila</name>
    <dbReference type="NCBI Taxonomy" id="389348"/>
    <lineage>
        <taxon>Bacteria</taxon>
        <taxon>Pseudomonadati</taxon>
        <taxon>Chlamydiota</taxon>
        <taxon>Chlamydiia</taxon>
        <taxon>Parachlamydiales</taxon>
        <taxon>Parachlamydiaceae</taxon>
        <taxon>Candidatus Protochlamydia</taxon>
    </lineage>
</organism>
<dbReference type="AlphaFoldDB" id="A0A0U5JB10"/>